<evidence type="ECO:0000313" key="3">
    <source>
        <dbReference type="EMBL" id="SKB38185.1"/>
    </source>
</evidence>
<keyword evidence="2" id="KW-0808">Transferase</keyword>
<dbReference type="PROSITE" id="PS50404">
    <property type="entry name" value="GST_NTER"/>
    <property type="match status" value="1"/>
</dbReference>
<dbReference type="Proteomes" id="UP000051562">
    <property type="component" value="Unassembled WGS sequence"/>
</dbReference>
<dbReference type="EMBL" id="LMAR01000024">
    <property type="protein sequence ID" value="KQK31333.1"/>
    <property type="molecule type" value="Genomic_DNA"/>
</dbReference>
<dbReference type="AlphaFoldDB" id="A0A0Q3I911"/>
<dbReference type="InterPro" id="IPR004045">
    <property type="entry name" value="Glutathione_S-Trfase_N"/>
</dbReference>
<name>A0A0Q3I911_9HYPH</name>
<dbReference type="InterPro" id="IPR050983">
    <property type="entry name" value="GST_Omega/HSP26"/>
</dbReference>
<dbReference type="EMBL" id="FUYX01000001">
    <property type="protein sequence ID" value="SKB38185.1"/>
    <property type="molecule type" value="Genomic_DNA"/>
</dbReference>
<proteinExistence type="predicted"/>
<organism evidence="2 4">
    <name type="scientific">Bosea thiooxidans</name>
    <dbReference type="NCBI Taxonomy" id="53254"/>
    <lineage>
        <taxon>Bacteria</taxon>
        <taxon>Pseudomonadati</taxon>
        <taxon>Pseudomonadota</taxon>
        <taxon>Alphaproteobacteria</taxon>
        <taxon>Hyphomicrobiales</taxon>
        <taxon>Boseaceae</taxon>
        <taxon>Bosea</taxon>
    </lineage>
</organism>
<dbReference type="PANTHER" id="PTHR43968">
    <property type="match status" value="1"/>
</dbReference>
<dbReference type="InterPro" id="IPR036282">
    <property type="entry name" value="Glutathione-S-Trfase_C_sf"/>
</dbReference>
<dbReference type="STRING" id="53254.SAMN05660750_00460"/>
<dbReference type="SUPFAM" id="SSF52833">
    <property type="entry name" value="Thioredoxin-like"/>
    <property type="match status" value="1"/>
</dbReference>
<gene>
    <name evidence="2" type="ORF">ARD30_09680</name>
    <name evidence="3" type="ORF">SAMN05660750_00460</name>
</gene>
<evidence type="ECO:0000259" key="1">
    <source>
        <dbReference type="PROSITE" id="PS50404"/>
    </source>
</evidence>
<dbReference type="OrthoDB" id="9795329at2"/>
<dbReference type="PANTHER" id="PTHR43968:SF6">
    <property type="entry name" value="GLUTATHIONE S-TRANSFERASE OMEGA"/>
    <property type="match status" value="1"/>
</dbReference>
<dbReference type="RefSeq" id="WP_055727387.1">
    <property type="nucleotide sequence ID" value="NZ_FUYX01000001.1"/>
</dbReference>
<evidence type="ECO:0000313" key="2">
    <source>
        <dbReference type="EMBL" id="KQK31333.1"/>
    </source>
</evidence>
<accession>A0A0Q3I911</accession>
<dbReference type="Gene3D" id="1.20.1050.10">
    <property type="match status" value="1"/>
</dbReference>
<sequence length="200" mass="21762">MLVLRSSPASPFGRKVKIAAIELGLMDRIEVVAADTSDPSEVLRQQNPLGKIPTLVLEDGTTLFDSRVIVEYLDHLAGGKLLLPGQPRFAQLRLQALADGVCDAALLQVYEARFRPEDGRNADWLTHQGGKVSRGLAALEAAPPLFPSHPRIGEIALACTLGYLDLRFGGAWRATHPKLVAWLDDFAARVPAFEATRFKG</sequence>
<dbReference type="GO" id="GO:0005737">
    <property type="term" value="C:cytoplasm"/>
    <property type="evidence" value="ECO:0007669"/>
    <property type="project" value="TreeGrafter"/>
</dbReference>
<dbReference type="InterPro" id="IPR036249">
    <property type="entry name" value="Thioredoxin-like_sf"/>
</dbReference>
<evidence type="ECO:0000313" key="4">
    <source>
        <dbReference type="Proteomes" id="UP000051562"/>
    </source>
</evidence>
<dbReference type="SUPFAM" id="SSF47616">
    <property type="entry name" value="GST C-terminal domain-like"/>
    <property type="match status" value="1"/>
</dbReference>
<protein>
    <submittedName>
        <fullName evidence="2">Glutathione S-transferase</fullName>
    </submittedName>
</protein>
<dbReference type="CDD" id="cd03049">
    <property type="entry name" value="GST_N_3"/>
    <property type="match status" value="1"/>
</dbReference>
<dbReference type="GO" id="GO:0016740">
    <property type="term" value="F:transferase activity"/>
    <property type="evidence" value="ECO:0007669"/>
    <property type="project" value="UniProtKB-KW"/>
</dbReference>
<reference evidence="2 4" key="1">
    <citation type="submission" date="2015-10" db="EMBL/GenBank/DDBJ databases">
        <title>Draft genome of Bosea thiooxidans.</title>
        <authorList>
            <person name="Wang X."/>
        </authorList>
    </citation>
    <scope>NUCLEOTIDE SEQUENCE [LARGE SCALE GENOMIC DNA]</scope>
    <source>
        <strain evidence="2 4">CGMCC 9174</strain>
    </source>
</reference>
<dbReference type="Pfam" id="PF13409">
    <property type="entry name" value="GST_N_2"/>
    <property type="match status" value="1"/>
</dbReference>
<evidence type="ECO:0000313" key="5">
    <source>
        <dbReference type="Proteomes" id="UP000190130"/>
    </source>
</evidence>
<dbReference type="Proteomes" id="UP000190130">
    <property type="component" value="Unassembled WGS sequence"/>
</dbReference>
<reference evidence="3 5" key="2">
    <citation type="submission" date="2017-02" db="EMBL/GenBank/DDBJ databases">
        <authorList>
            <person name="Peterson S.W."/>
        </authorList>
    </citation>
    <scope>NUCLEOTIDE SEQUENCE [LARGE SCALE GENOMIC DNA]</scope>
    <source>
        <strain evidence="3 5">DSM 9653</strain>
    </source>
</reference>
<feature type="domain" description="GST N-terminal" evidence="1">
    <location>
        <begin position="1"/>
        <end position="81"/>
    </location>
</feature>
<keyword evidence="4" id="KW-1185">Reference proteome</keyword>
<dbReference type="Gene3D" id="3.40.30.10">
    <property type="entry name" value="Glutaredoxin"/>
    <property type="match status" value="1"/>
</dbReference>
<dbReference type="Pfam" id="PF13410">
    <property type="entry name" value="GST_C_2"/>
    <property type="match status" value="1"/>
</dbReference>
<dbReference type="CDD" id="cd03205">
    <property type="entry name" value="GST_C_6"/>
    <property type="match status" value="1"/>
</dbReference>